<dbReference type="eggNOG" id="COG2124">
    <property type="taxonomic scope" value="Bacteria"/>
</dbReference>
<dbReference type="OrthoDB" id="502624at2"/>
<evidence type="ECO:0000256" key="8">
    <source>
        <dbReference type="SAM" id="MobiDB-lite"/>
    </source>
</evidence>
<dbReference type="PANTHER" id="PTHR46696">
    <property type="entry name" value="P450, PUTATIVE (EUROFUNG)-RELATED"/>
    <property type="match status" value="1"/>
</dbReference>
<keyword evidence="6 7" id="KW-0503">Monooxygenase</keyword>
<dbReference type="Proteomes" id="UP000000844">
    <property type="component" value="Chromosome"/>
</dbReference>
<dbReference type="Gene3D" id="1.10.630.10">
    <property type="entry name" value="Cytochrome P450"/>
    <property type="match status" value="1"/>
</dbReference>
<keyword evidence="4 7" id="KW-0560">Oxidoreductase</keyword>
<comment type="similarity">
    <text evidence="1 7">Belongs to the cytochrome P450 family.</text>
</comment>
<organism evidence="9 10">
    <name type="scientific">Stackebrandtia nassauensis (strain DSM 44728 / CIP 108903 / NRRL B-16338 / NBRC 102104 / LLR-40K-21)</name>
    <dbReference type="NCBI Taxonomy" id="446470"/>
    <lineage>
        <taxon>Bacteria</taxon>
        <taxon>Bacillati</taxon>
        <taxon>Actinomycetota</taxon>
        <taxon>Actinomycetes</taxon>
        <taxon>Glycomycetales</taxon>
        <taxon>Glycomycetaceae</taxon>
        <taxon>Stackebrandtia</taxon>
    </lineage>
</organism>
<evidence type="ECO:0000256" key="2">
    <source>
        <dbReference type="ARBA" id="ARBA00022617"/>
    </source>
</evidence>
<evidence type="ECO:0000313" key="9">
    <source>
        <dbReference type="EMBL" id="ADD39886.1"/>
    </source>
</evidence>
<keyword evidence="3 7" id="KW-0479">Metal-binding</keyword>
<dbReference type="Pfam" id="PF00067">
    <property type="entry name" value="p450"/>
    <property type="match status" value="1"/>
</dbReference>
<dbReference type="PANTHER" id="PTHR46696:SF1">
    <property type="entry name" value="CYTOCHROME P450 YJIB-RELATED"/>
    <property type="match status" value="1"/>
</dbReference>
<evidence type="ECO:0000256" key="6">
    <source>
        <dbReference type="ARBA" id="ARBA00023033"/>
    </source>
</evidence>
<dbReference type="KEGG" id="sna:Snas_0166"/>
<feature type="region of interest" description="Disordered" evidence="8">
    <location>
        <begin position="1"/>
        <end position="24"/>
    </location>
</feature>
<dbReference type="GO" id="GO:0004497">
    <property type="term" value="F:monooxygenase activity"/>
    <property type="evidence" value="ECO:0007669"/>
    <property type="project" value="UniProtKB-KW"/>
</dbReference>
<dbReference type="HOGENOM" id="CLU_033716_1_1_11"/>
<evidence type="ECO:0000256" key="7">
    <source>
        <dbReference type="RuleBase" id="RU000461"/>
    </source>
</evidence>
<dbReference type="RefSeq" id="WP_013015457.1">
    <property type="nucleotide sequence ID" value="NC_013947.1"/>
</dbReference>
<reference evidence="9 10" key="1">
    <citation type="journal article" date="2009" name="Stand. Genomic Sci.">
        <title>Complete genome sequence of Stackebrandtia nassauensis type strain (LLR-40K-21).</title>
        <authorList>
            <person name="Munk C."/>
            <person name="Lapidus A."/>
            <person name="Copeland A."/>
            <person name="Jando M."/>
            <person name="Mayilraj S."/>
            <person name="Glavina Del Rio T."/>
            <person name="Nolan M."/>
            <person name="Chen F."/>
            <person name="Lucas S."/>
            <person name="Tice H."/>
            <person name="Cheng J.F."/>
            <person name="Han C."/>
            <person name="Detter J.C."/>
            <person name="Bruce D."/>
            <person name="Goodwin L."/>
            <person name="Chain P."/>
            <person name="Pitluck S."/>
            <person name="Goker M."/>
            <person name="Ovchinikova G."/>
            <person name="Pati A."/>
            <person name="Ivanova N."/>
            <person name="Mavromatis K."/>
            <person name="Chen A."/>
            <person name="Palaniappan K."/>
            <person name="Land M."/>
            <person name="Hauser L."/>
            <person name="Chang Y.J."/>
            <person name="Jeffries C.D."/>
            <person name="Bristow J."/>
            <person name="Eisen J.A."/>
            <person name="Markowitz V."/>
            <person name="Hugenholtz P."/>
            <person name="Kyrpides N.C."/>
            <person name="Klenk H.P."/>
        </authorList>
    </citation>
    <scope>NUCLEOTIDE SEQUENCE [LARGE SCALE GENOMIC DNA]</scope>
    <source>
        <strain evidence="10">DSM 44728 / CIP 108903 / NRRL B-16338 / NBRC 102104 / LLR-40K-21</strain>
    </source>
</reference>
<dbReference type="PRINTS" id="PR00385">
    <property type="entry name" value="P450"/>
</dbReference>
<dbReference type="PROSITE" id="PS00086">
    <property type="entry name" value="CYTOCHROME_P450"/>
    <property type="match status" value="1"/>
</dbReference>
<keyword evidence="10" id="KW-1185">Reference proteome</keyword>
<protein>
    <submittedName>
        <fullName evidence="9">Cytochrome P450</fullName>
    </submittedName>
</protein>
<keyword evidence="2 7" id="KW-0349">Heme</keyword>
<keyword evidence="5 7" id="KW-0408">Iron</keyword>
<evidence type="ECO:0000256" key="3">
    <source>
        <dbReference type="ARBA" id="ARBA00022723"/>
    </source>
</evidence>
<sequence>MSTVEVPRGVPLDRPNPFDPSPQLTRLRETRPISRMIFFPDEHEGWLITGHEQVKKVLADTRFSSSSTFQRSPVDSPFLPKQLKEFPVEPGMFIRMDPPDHTRLRRKLTGVFTVKRMKVLEARVAEIVNQHLDELAASPKPADLVEKFALPVPSMVICELLGVPYEERAEFQTRSHKMLSFSTQPEERMASIKEIQEYILGLAKQKRAEPTDDLLSDLTQDDDLEPAEMGGIGFLLLVAGHETTANMLGLGTFALLEHPEQLEILRDDPELMPKAVEELLRYLSIIHLGARRIAAEDIEFEGHLIKKGDSVSISVAGANRDPNKFDDPDTLDVRRTATGHVSFGHGVHQCLGQQLARIEMRIGFEALLRRFPGLRLAVDPSEVPLRTDMAIYGVHKLPVTW</sequence>
<dbReference type="SUPFAM" id="SSF48264">
    <property type="entry name" value="Cytochrome P450"/>
    <property type="match status" value="1"/>
</dbReference>
<dbReference type="InterPro" id="IPR002397">
    <property type="entry name" value="Cyt_P450_B"/>
</dbReference>
<dbReference type="GO" id="GO:0016705">
    <property type="term" value="F:oxidoreductase activity, acting on paired donors, with incorporation or reduction of molecular oxygen"/>
    <property type="evidence" value="ECO:0007669"/>
    <property type="project" value="InterPro"/>
</dbReference>
<dbReference type="EMBL" id="CP001778">
    <property type="protein sequence ID" value="ADD39886.1"/>
    <property type="molecule type" value="Genomic_DNA"/>
</dbReference>
<accession>D3Q1N8</accession>
<dbReference type="AlphaFoldDB" id="D3Q1N8"/>
<dbReference type="PRINTS" id="PR00359">
    <property type="entry name" value="BP450"/>
</dbReference>
<evidence type="ECO:0000256" key="1">
    <source>
        <dbReference type="ARBA" id="ARBA00010617"/>
    </source>
</evidence>
<proteinExistence type="inferred from homology"/>
<evidence type="ECO:0000256" key="5">
    <source>
        <dbReference type="ARBA" id="ARBA00023004"/>
    </source>
</evidence>
<evidence type="ECO:0000313" key="10">
    <source>
        <dbReference type="Proteomes" id="UP000000844"/>
    </source>
</evidence>
<name>D3Q1N8_STANL</name>
<dbReference type="CDD" id="cd11030">
    <property type="entry name" value="CYP105-like"/>
    <property type="match status" value="1"/>
</dbReference>
<dbReference type="FunFam" id="1.10.630.10:FF:000018">
    <property type="entry name" value="Cytochrome P450 monooxygenase"/>
    <property type="match status" value="1"/>
</dbReference>
<gene>
    <name evidence="9" type="ordered locus">Snas_0166</name>
</gene>
<dbReference type="InterPro" id="IPR017972">
    <property type="entry name" value="Cyt_P450_CS"/>
</dbReference>
<dbReference type="InterPro" id="IPR036396">
    <property type="entry name" value="Cyt_P450_sf"/>
</dbReference>
<evidence type="ECO:0000256" key="4">
    <source>
        <dbReference type="ARBA" id="ARBA00023002"/>
    </source>
</evidence>
<dbReference type="STRING" id="446470.Snas_0166"/>
<dbReference type="GO" id="GO:0020037">
    <property type="term" value="F:heme binding"/>
    <property type="evidence" value="ECO:0007669"/>
    <property type="project" value="InterPro"/>
</dbReference>
<dbReference type="InterPro" id="IPR001128">
    <property type="entry name" value="Cyt_P450"/>
</dbReference>
<dbReference type="GO" id="GO:0005506">
    <property type="term" value="F:iron ion binding"/>
    <property type="evidence" value="ECO:0007669"/>
    <property type="project" value="InterPro"/>
</dbReference>